<feature type="region of interest" description="Disordered" evidence="1">
    <location>
        <begin position="1"/>
        <end position="38"/>
    </location>
</feature>
<accession>A0A2H3E3F5</accession>
<name>A0A2H3E3F5_ARMGA</name>
<protein>
    <submittedName>
        <fullName evidence="2">Uncharacterized protein</fullName>
    </submittedName>
</protein>
<gene>
    <name evidence="2" type="ORF">ARMGADRAFT_750929</name>
</gene>
<reference evidence="3" key="1">
    <citation type="journal article" date="2017" name="Nat. Ecol. Evol.">
        <title>Genome expansion and lineage-specific genetic innovations in the forest pathogenic fungi Armillaria.</title>
        <authorList>
            <person name="Sipos G."/>
            <person name="Prasanna A.N."/>
            <person name="Walter M.C."/>
            <person name="O'Connor E."/>
            <person name="Balint B."/>
            <person name="Krizsan K."/>
            <person name="Kiss B."/>
            <person name="Hess J."/>
            <person name="Varga T."/>
            <person name="Slot J."/>
            <person name="Riley R."/>
            <person name="Boka B."/>
            <person name="Rigling D."/>
            <person name="Barry K."/>
            <person name="Lee J."/>
            <person name="Mihaltcheva S."/>
            <person name="LaButti K."/>
            <person name="Lipzen A."/>
            <person name="Waldron R."/>
            <person name="Moloney N.M."/>
            <person name="Sperisen C."/>
            <person name="Kredics L."/>
            <person name="Vagvoelgyi C."/>
            <person name="Patrignani A."/>
            <person name="Fitzpatrick D."/>
            <person name="Nagy I."/>
            <person name="Doyle S."/>
            <person name="Anderson J.B."/>
            <person name="Grigoriev I.V."/>
            <person name="Gueldener U."/>
            <person name="Muensterkoetter M."/>
            <person name="Nagy L.G."/>
        </authorList>
    </citation>
    <scope>NUCLEOTIDE SEQUENCE [LARGE SCALE GENOMIC DNA]</scope>
    <source>
        <strain evidence="3">Ar21-2</strain>
    </source>
</reference>
<evidence type="ECO:0000256" key="1">
    <source>
        <dbReference type="SAM" id="MobiDB-lite"/>
    </source>
</evidence>
<keyword evidence="3" id="KW-1185">Reference proteome</keyword>
<dbReference type="InParanoid" id="A0A2H3E3F5"/>
<evidence type="ECO:0000313" key="2">
    <source>
        <dbReference type="EMBL" id="PBK95867.1"/>
    </source>
</evidence>
<evidence type="ECO:0000313" key="3">
    <source>
        <dbReference type="Proteomes" id="UP000217790"/>
    </source>
</evidence>
<feature type="compositionally biased region" description="Basic and acidic residues" evidence="1">
    <location>
        <begin position="14"/>
        <end position="38"/>
    </location>
</feature>
<organism evidence="2 3">
    <name type="scientific">Armillaria gallica</name>
    <name type="common">Bulbous honey fungus</name>
    <name type="synonym">Armillaria bulbosa</name>
    <dbReference type="NCBI Taxonomy" id="47427"/>
    <lineage>
        <taxon>Eukaryota</taxon>
        <taxon>Fungi</taxon>
        <taxon>Dikarya</taxon>
        <taxon>Basidiomycota</taxon>
        <taxon>Agaricomycotina</taxon>
        <taxon>Agaricomycetes</taxon>
        <taxon>Agaricomycetidae</taxon>
        <taxon>Agaricales</taxon>
        <taxon>Marasmiineae</taxon>
        <taxon>Physalacriaceae</taxon>
        <taxon>Armillaria</taxon>
    </lineage>
</organism>
<proteinExistence type="predicted"/>
<dbReference type="AlphaFoldDB" id="A0A2H3E3F5"/>
<dbReference type="Proteomes" id="UP000217790">
    <property type="component" value="Unassembled WGS sequence"/>
</dbReference>
<sequence>MYNREECPVQALARNREIRTNQEKKKKENEPERIDEGEGIFQREKIDIQERGEVVIKAVRQNTRGKEECLKNRRRIR</sequence>
<dbReference type="EMBL" id="KZ293651">
    <property type="protein sequence ID" value="PBK95867.1"/>
    <property type="molecule type" value="Genomic_DNA"/>
</dbReference>